<accession>A0AAU8JIY0</accession>
<dbReference type="InterPro" id="IPR008538">
    <property type="entry name" value="Uma2"/>
</dbReference>
<dbReference type="InterPro" id="IPR011335">
    <property type="entry name" value="Restrct_endonuc-II-like"/>
</dbReference>
<reference evidence="3" key="1">
    <citation type="submission" date="2024-07" db="EMBL/GenBank/DDBJ databases">
        <authorList>
            <person name="Kim Y.J."/>
            <person name="Jeong J.Y."/>
        </authorList>
    </citation>
    <scope>NUCLEOTIDE SEQUENCE</scope>
    <source>
        <strain evidence="3">GIHE-MW2</strain>
    </source>
</reference>
<gene>
    <name evidence="3" type="ORF">ABWT76_002146</name>
</gene>
<name>A0AAU8JIY0_9CYAN</name>
<dbReference type="RefSeq" id="WP_354636072.1">
    <property type="nucleotide sequence ID" value="NZ_CP159837.1"/>
</dbReference>
<dbReference type="Pfam" id="PF05685">
    <property type="entry name" value="Uma2"/>
    <property type="match status" value="1"/>
</dbReference>
<evidence type="ECO:0000313" key="3">
    <source>
        <dbReference type="EMBL" id="XCM39240.1"/>
    </source>
</evidence>
<dbReference type="CDD" id="cd06260">
    <property type="entry name" value="DUF820-like"/>
    <property type="match status" value="1"/>
</dbReference>
<proteinExistence type="predicted"/>
<evidence type="ECO:0000256" key="1">
    <source>
        <dbReference type="SAM" id="MobiDB-lite"/>
    </source>
</evidence>
<evidence type="ECO:0000259" key="2">
    <source>
        <dbReference type="Pfam" id="PF05685"/>
    </source>
</evidence>
<protein>
    <submittedName>
        <fullName evidence="3">Uma2 family endonuclease</fullName>
    </submittedName>
</protein>
<sequence length="254" mass="29228">MTAILATQTSNKPTTESNPKIPEIPEIIYPSSDGKPVAETYDHLYAILITLEVLRQYLTGQQATVLGNQFLYYSQGFPKLRIAPDVMVIFNVQPGGRDNYKIWEEGQVLAVIFEITSPGTKDQDLISKKDLYAQLEVKEYWLFDPKGQWITEKLQGYRLRGETYELITDNLSEPLQLRLAVEDKLIGFYRLDTGEKLLIPSELATALEQAQAQAEQERQLAENERQRAETERQQREEIEAQLARYRQQFGELPE</sequence>
<keyword evidence="3" id="KW-0378">Hydrolase</keyword>
<keyword evidence="3" id="KW-0540">Nuclease</keyword>
<feature type="compositionally biased region" description="Polar residues" evidence="1">
    <location>
        <begin position="1"/>
        <end position="15"/>
    </location>
</feature>
<dbReference type="InterPro" id="IPR012296">
    <property type="entry name" value="Nuclease_put_TT1808"/>
</dbReference>
<dbReference type="GO" id="GO:0004519">
    <property type="term" value="F:endonuclease activity"/>
    <property type="evidence" value="ECO:0007669"/>
    <property type="project" value="UniProtKB-KW"/>
</dbReference>
<dbReference type="EMBL" id="CP159837">
    <property type="protein sequence ID" value="XCM39240.1"/>
    <property type="molecule type" value="Genomic_DNA"/>
</dbReference>
<organism evidence="3">
    <name type="scientific">Planktothricoides raciborskii GIHE-MW2</name>
    <dbReference type="NCBI Taxonomy" id="2792601"/>
    <lineage>
        <taxon>Bacteria</taxon>
        <taxon>Bacillati</taxon>
        <taxon>Cyanobacteriota</taxon>
        <taxon>Cyanophyceae</taxon>
        <taxon>Oscillatoriophycideae</taxon>
        <taxon>Oscillatoriales</taxon>
        <taxon>Oscillatoriaceae</taxon>
        <taxon>Planktothricoides</taxon>
    </lineage>
</organism>
<dbReference type="PANTHER" id="PTHR33352">
    <property type="entry name" value="SLR1095 PROTEIN"/>
    <property type="match status" value="1"/>
</dbReference>
<dbReference type="AlphaFoldDB" id="A0AAU8JIY0"/>
<feature type="region of interest" description="Disordered" evidence="1">
    <location>
        <begin position="1"/>
        <end position="23"/>
    </location>
</feature>
<dbReference type="SUPFAM" id="SSF52980">
    <property type="entry name" value="Restriction endonuclease-like"/>
    <property type="match status" value="1"/>
</dbReference>
<dbReference type="PANTHER" id="PTHR33352:SF2">
    <property type="entry name" value="SLL0995 PROTEIN"/>
    <property type="match status" value="1"/>
</dbReference>
<feature type="region of interest" description="Disordered" evidence="1">
    <location>
        <begin position="211"/>
        <end position="236"/>
    </location>
</feature>
<dbReference type="Gene3D" id="3.90.1570.10">
    <property type="entry name" value="tt1808, chain A"/>
    <property type="match status" value="1"/>
</dbReference>
<keyword evidence="3" id="KW-0255">Endonuclease</keyword>
<feature type="compositionally biased region" description="Basic and acidic residues" evidence="1">
    <location>
        <begin position="215"/>
        <end position="236"/>
    </location>
</feature>
<feature type="domain" description="Putative restriction endonuclease" evidence="2">
    <location>
        <begin position="49"/>
        <end position="178"/>
    </location>
</feature>